<evidence type="ECO:0000256" key="3">
    <source>
        <dbReference type="ARBA" id="ARBA00022603"/>
    </source>
</evidence>
<dbReference type="PANTHER" id="PTHR43619:SF2">
    <property type="entry name" value="S-ADENOSYL-L-METHIONINE-DEPENDENT METHYLTRANSFERASES SUPERFAMILY PROTEIN"/>
    <property type="match status" value="1"/>
</dbReference>
<dbReference type="RefSeq" id="WP_344038510.1">
    <property type="nucleotide sequence ID" value="NZ_BAAAKE010000011.1"/>
</dbReference>
<evidence type="ECO:0000256" key="1">
    <source>
        <dbReference type="ARBA" id="ARBA00003907"/>
    </source>
</evidence>
<name>A0ABV9XSM4_9PSEU</name>
<keyword evidence="3 6" id="KW-0489">Methyltransferase</keyword>
<keyword evidence="4 8" id="KW-0808">Transferase</keyword>
<dbReference type="SUPFAM" id="SSF53335">
    <property type="entry name" value="S-adenosyl-L-methionine-dependent methyltransferases"/>
    <property type="match status" value="1"/>
</dbReference>
<reference evidence="9" key="1">
    <citation type="journal article" date="2019" name="Int. J. Syst. Evol. Microbiol.">
        <title>The Global Catalogue of Microorganisms (GCM) 10K type strain sequencing project: providing services to taxonomists for standard genome sequencing and annotation.</title>
        <authorList>
            <consortium name="The Broad Institute Genomics Platform"/>
            <consortium name="The Broad Institute Genome Sequencing Center for Infectious Disease"/>
            <person name="Wu L."/>
            <person name="Ma J."/>
        </authorList>
    </citation>
    <scope>NUCLEOTIDE SEQUENCE [LARGE SCALE GENOMIC DNA]</scope>
    <source>
        <strain evidence="9">KCTC 12848</strain>
    </source>
</reference>
<dbReference type="Gene3D" id="3.40.50.150">
    <property type="entry name" value="Vaccinia Virus protein VP39"/>
    <property type="match status" value="1"/>
</dbReference>
<dbReference type="InterPro" id="IPR029063">
    <property type="entry name" value="SAM-dependent_MTases_sf"/>
</dbReference>
<comment type="similarity">
    <text evidence="2 6">Belongs to the UPF0677 family.</text>
</comment>
<dbReference type="InterPro" id="IPR007213">
    <property type="entry name" value="Ppm1/Ppm2/Tcmp"/>
</dbReference>
<keyword evidence="9" id="KW-1185">Reference proteome</keyword>
<evidence type="ECO:0000313" key="8">
    <source>
        <dbReference type="EMBL" id="MFC5053393.1"/>
    </source>
</evidence>
<comment type="caution">
    <text evidence="8">The sequence shown here is derived from an EMBL/GenBank/DDBJ whole genome shotgun (WGS) entry which is preliminary data.</text>
</comment>
<feature type="region of interest" description="Disordered" evidence="7">
    <location>
        <begin position="281"/>
        <end position="304"/>
    </location>
</feature>
<evidence type="ECO:0000256" key="6">
    <source>
        <dbReference type="RuleBase" id="RU362030"/>
    </source>
</evidence>
<comment type="function">
    <text evidence="1 6">Exhibits S-adenosyl-L-methionine-dependent methyltransferase activity.</text>
</comment>
<dbReference type="GO" id="GO:0032259">
    <property type="term" value="P:methylation"/>
    <property type="evidence" value="ECO:0007669"/>
    <property type="project" value="UniProtKB-KW"/>
</dbReference>
<proteinExistence type="inferred from homology"/>
<dbReference type="PANTHER" id="PTHR43619">
    <property type="entry name" value="S-ADENOSYL-L-METHIONINE-DEPENDENT METHYLTRANSFERASE YKTD-RELATED"/>
    <property type="match status" value="1"/>
</dbReference>
<dbReference type="Proteomes" id="UP001595833">
    <property type="component" value="Unassembled WGS sequence"/>
</dbReference>
<gene>
    <name evidence="8" type="ORF">ACFPFM_06420</name>
</gene>
<evidence type="ECO:0000256" key="2">
    <source>
        <dbReference type="ARBA" id="ARBA00008138"/>
    </source>
</evidence>
<dbReference type="EC" id="2.1.1.-" evidence="6"/>
<evidence type="ECO:0000256" key="7">
    <source>
        <dbReference type="SAM" id="MobiDB-lite"/>
    </source>
</evidence>
<accession>A0ABV9XSM4</accession>
<dbReference type="InterPro" id="IPR011610">
    <property type="entry name" value="SAM_mthyl_Trfase_ML2640-like"/>
</dbReference>
<organism evidence="8 9">
    <name type="scientific">Saccharothrix xinjiangensis</name>
    <dbReference type="NCBI Taxonomy" id="204798"/>
    <lineage>
        <taxon>Bacteria</taxon>
        <taxon>Bacillati</taxon>
        <taxon>Actinomycetota</taxon>
        <taxon>Actinomycetes</taxon>
        <taxon>Pseudonocardiales</taxon>
        <taxon>Pseudonocardiaceae</taxon>
        <taxon>Saccharothrix</taxon>
    </lineage>
</organism>
<keyword evidence="5 6" id="KW-0949">S-adenosyl-L-methionine</keyword>
<dbReference type="Pfam" id="PF04072">
    <property type="entry name" value="LCM"/>
    <property type="match status" value="1"/>
</dbReference>
<evidence type="ECO:0000313" key="9">
    <source>
        <dbReference type="Proteomes" id="UP001595833"/>
    </source>
</evidence>
<dbReference type="GO" id="GO:0008168">
    <property type="term" value="F:methyltransferase activity"/>
    <property type="evidence" value="ECO:0007669"/>
    <property type="project" value="UniProtKB-KW"/>
</dbReference>
<evidence type="ECO:0000256" key="5">
    <source>
        <dbReference type="ARBA" id="ARBA00022691"/>
    </source>
</evidence>
<dbReference type="EMBL" id="JBHSJB010000006">
    <property type="protein sequence ID" value="MFC5053393.1"/>
    <property type="molecule type" value="Genomic_DNA"/>
</dbReference>
<sequence>MPTTEGGIDAGVGRTALMVAAARAIETHRADSLARDEYAEHFVRAARASADWPVRPDQVTDDDPLWGRLARYFGLRTRVFDDFLLGSAHAGTRQVVLFGAGLDSRALRLDWPAGVTVFELDREPVLAFKQRVLDDLGASHRATRVPVAVDLGHDWSPALAAAGFAPGLPTAWLAEGLVMYLTPTAERRLVDAVDRLSAPAGALVYETKQRPTAPNIVHHPLYTGTRTRIGVDLISLFDAGPRPDSAADLTGRGWSTTTRVPFEFTTRHGFRLRREANDPLDDNRWVFAEKPRESRGPQESERPG</sequence>
<dbReference type="NCBIfam" id="TIGR00027">
    <property type="entry name" value="mthyl_TIGR00027"/>
    <property type="match status" value="1"/>
</dbReference>
<protein>
    <recommendedName>
        <fullName evidence="6">S-adenosyl-L-methionine-dependent methyltransferase</fullName>
        <ecNumber evidence="6">2.1.1.-</ecNumber>
    </recommendedName>
</protein>
<evidence type="ECO:0000256" key="4">
    <source>
        <dbReference type="ARBA" id="ARBA00022679"/>
    </source>
</evidence>